<gene>
    <name evidence="2" type="ORF">AaeL_AAEL013306</name>
</gene>
<feature type="signal peptide" evidence="1">
    <location>
        <begin position="1"/>
        <end position="23"/>
    </location>
</feature>
<organism evidence="2 3">
    <name type="scientific">Aedes aegypti</name>
    <name type="common">Yellowfever mosquito</name>
    <name type="synonym">Culex aegypti</name>
    <dbReference type="NCBI Taxonomy" id="7159"/>
    <lineage>
        <taxon>Eukaryota</taxon>
        <taxon>Metazoa</taxon>
        <taxon>Ecdysozoa</taxon>
        <taxon>Arthropoda</taxon>
        <taxon>Hexapoda</taxon>
        <taxon>Insecta</taxon>
        <taxon>Pterygota</taxon>
        <taxon>Neoptera</taxon>
        <taxon>Endopterygota</taxon>
        <taxon>Diptera</taxon>
        <taxon>Nematocera</taxon>
        <taxon>Culicoidea</taxon>
        <taxon>Culicidae</taxon>
        <taxon>Culicinae</taxon>
        <taxon>Aedini</taxon>
        <taxon>Aedes</taxon>
        <taxon>Stegomyia</taxon>
    </lineage>
</organism>
<evidence type="ECO:0000256" key="1">
    <source>
        <dbReference type="SAM" id="SignalP"/>
    </source>
</evidence>
<reference evidence="2" key="2">
    <citation type="journal article" date="2007" name="Science">
        <title>Genome sequence of Aedes aegypti, a major arbovirus vector.</title>
        <authorList>
            <person name="Nene V."/>
            <person name="Wortman J.R."/>
            <person name="Lawson D."/>
            <person name="Haas B."/>
            <person name="Kodira C."/>
            <person name="Tu Z.J."/>
            <person name="Loftus B."/>
            <person name="Xi Z."/>
            <person name="Megy K."/>
            <person name="Grabherr M."/>
            <person name="Ren Q."/>
            <person name="Zdobnov E.M."/>
            <person name="Lobo N.F."/>
            <person name="Campbell K.S."/>
            <person name="Brown S.E."/>
            <person name="Bonaldo M.F."/>
            <person name="Zhu J."/>
            <person name="Sinkins S.P."/>
            <person name="Hogenkamp D.G."/>
            <person name="Amedeo P."/>
            <person name="Arensburger P."/>
            <person name="Atkinson P.W."/>
            <person name="Bidwell S."/>
            <person name="Biedler J."/>
            <person name="Birney E."/>
            <person name="Bruggner R.V."/>
            <person name="Costas J."/>
            <person name="Coy M.R."/>
            <person name="Crabtree J."/>
            <person name="Crawford M."/>
            <person name="Debruyn B."/>
            <person name="Decaprio D."/>
            <person name="Eiglmeier K."/>
            <person name="Eisenstadt E."/>
            <person name="El-Dorry H."/>
            <person name="Gelbart W.M."/>
            <person name="Gomes S.L."/>
            <person name="Hammond M."/>
            <person name="Hannick L.I."/>
            <person name="Hogan J.R."/>
            <person name="Holmes M.H."/>
            <person name="Jaffe D."/>
            <person name="Johnston J.S."/>
            <person name="Kennedy R.C."/>
            <person name="Koo H."/>
            <person name="Kravitz S."/>
            <person name="Kriventseva E.V."/>
            <person name="Kulp D."/>
            <person name="Labutti K."/>
            <person name="Lee E."/>
            <person name="Li S."/>
            <person name="Lovin D.D."/>
            <person name="Mao C."/>
            <person name="Mauceli E."/>
            <person name="Menck C.F."/>
            <person name="Miller J.R."/>
            <person name="Montgomery P."/>
            <person name="Mori A."/>
            <person name="Nascimento A.L."/>
            <person name="Naveira H.F."/>
            <person name="Nusbaum C."/>
            <person name="O'leary S."/>
            <person name="Orvis J."/>
            <person name="Pertea M."/>
            <person name="Quesneville H."/>
            <person name="Reidenbach K.R."/>
            <person name="Rogers Y.H."/>
            <person name="Roth C.W."/>
            <person name="Schneider J.R."/>
            <person name="Schatz M."/>
            <person name="Shumway M."/>
            <person name="Stanke M."/>
            <person name="Stinson E.O."/>
            <person name="Tubio J.M."/>
            <person name="Vanzee J.P."/>
            <person name="Verjovski-Almeida S."/>
            <person name="Werner D."/>
            <person name="White O."/>
            <person name="Wyder S."/>
            <person name="Zeng Q."/>
            <person name="Zhao Q."/>
            <person name="Zhao Y."/>
            <person name="Hill C.A."/>
            <person name="Raikhel A.S."/>
            <person name="Soares M.B."/>
            <person name="Knudson D.L."/>
            <person name="Lee N.H."/>
            <person name="Galagan J."/>
            <person name="Salzberg S.L."/>
            <person name="Paulsen I.T."/>
            <person name="Dimopoulos G."/>
            <person name="Collins F.H."/>
            <person name="Birren B."/>
            <person name="Fraser-Liggett C.M."/>
            <person name="Severson D.W."/>
        </authorList>
    </citation>
    <scope>NUCLEOTIDE SEQUENCE [LARGE SCALE GENOMIC DNA]</scope>
    <source>
        <strain evidence="2">Liverpool</strain>
    </source>
</reference>
<name>Q16JK4_AEDAE</name>
<evidence type="ECO:0000313" key="2">
    <source>
        <dbReference type="EMBL" id="EAT34451.1"/>
    </source>
</evidence>
<sequence length="86" mass="9104">MSRNISSLSICLLILIAFNVALGKPVSEQVDSSALAATDVRVPKMYVAEGASPIYHAGIASVNGRFGKSIRAFTVNEFEKYIGGLA</sequence>
<feature type="chain" id="PRO_5014307128" evidence="1">
    <location>
        <begin position="24"/>
        <end position="86"/>
    </location>
</feature>
<reference evidence="2" key="3">
    <citation type="submission" date="2012-09" db="EMBL/GenBank/DDBJ databases">
        <authorList>
            <consortium name="VectorBase"/>
        </authorList>
    </citation>
    <scope>NUCLEOTIDE SEQUENCE</scope>
    <source>
        <strain evidence="2">Liverpool</strain>
    </source>
</reference>
<accession>Q16JK4</accession>
<proteinExistence type="predicted"/>
<dbReference type="AlphaFoldDB" id="Q16JK4"/>
<dbReference type="HOGENOM" id="CLU_2499709_0_0_1"/>
<keyword evidence="1" id="KW-0732">Signal</keyword>
<reference evidence="2" key="1">
    <citation type="submission" date="2005-10" db="EMBL/GenBank/DDBJ databases">
        <authorList>
            <person name="Loftus B.J."/>
            <person name="Nene V.M."/>
            <person name="Hannick L.I."/>
            <person name="Bidwell S."/>
            <person name="Haas B."/>
            <person name="Amedeo P."/>
            <person name="Orvis J."/>
            <person name="Wortman J.R."/>
            <person name="White O.R."/>
            <person name="Salzberg S."/>
            <person name="Shumway M."/>
            <person name="Koo H."/>
            <person name="Zhao Y."/>
            <person name="Holmes M."/>
            <person name="Miller J."/>
            <person name="Schatz M."/>
            <person name="Pop M."/>
            <person name="Pai G."/>
            <person name="Utterback T."/>
            <person name="Rogers Y.-H."/>
            <person name="Kravitz S."/>
            <person name="Fraser C.M."/>
        </authorList>
    </citation>
    <scope>NUCLEOTIDE SEQUENCE</scope>
    <source>
        <strain evidence="2">Liverpool</strain>
    </source>
</reference>
<dbReference type="EMBL" id="CH478005">
    <property type="protein sequence ID" value="EAT34451.1"/>
    <property type="molecule type" value="Genomic_DNA"/>
</dbReference>
<evidence type="ECO:0000313" key="3">
    <source>
        <dbReference type="Proteomes" id="UP000682892"/>
    </source>
</evidence>
<dbReference type="Proteomes" id="UP000682892">
    <property type="component" value="Chromosome 1"/>
</dbReference>
<protein>
    <submittedName>
        <fullName evidence="2">AAEL013306-PA</fullName>
    </submittedName>
</protein>
<dbReference type="PaxDb" id="7159-AAEL013306-PA"/>